<reference evidence="2 3" key="1">
    <citation type="journal article" date="2024" name="BMC Genomics">
        <title>De novo assembly and annotation of Popillia japonica's genome with initial clues to its potential as an invasive pest.</title>
        <authorList>
            <person name="Cucini C."/>
            <person name="Boschi S."/>
            <person name="Funari R."/>
            <person name="Cardaioli E."/>
            <person name="Iannotti N."/>
            <person name="Marturano G."/>
            <person name="Paoli F."/>
            <person name="Bruttini M."/>
            <person name="Carapelli A."/>
            <person name="Frati F."/>
            <person name="Nardi F."/>
        </authorList>
    </citation>
    <scope>NUCLEOTIDE SEQUENCE [LARGE SCALE GENOMIC DNA]</scope>
    <source>
        <strain evidence="2">DMR45628</strain>
    </source>
</reference>
<evidence type="ECO:0000256" key="1">
    <source>
        <dbReference type="SAM" id="MobiDB-lite"/>
    </source>
</evidence>
<comment type="caution">
    <text evidence="2">The sequence shown here is derived from an EMBL/GenBank/DDBJ whole genome shotgun (WGS) entry which is preliminary data.</text>
</comment>
<organism evidence="2 3">
    <name type="scientific">Popillia japonica</name>
    <name type="common">Japanese beetle</name>
    <dbReference type="NCBI Taxonomy" id="7064"/>
    <lineage>
        <taxon>Eukaryota</taxon>
        <taxon>Metazoa</taxon>
        <taxon>Ecdysozoa</taxon>
        <taxon>Arthropoda</taxon>
        <taxon>Hexapoda</taxon>
        <taxon>Insecta</taxon>
        <taxon>Pterygota</taxon>
        <taxon>Neoptera</taxon>
        <taxon>Endopterygota</taxon>
        <taxon>Coleoptera</taxon>
        <taxon>Polyphaga</taxon>
        <taxon>Scarabaeiformia</taxon>
        <taxon>Scarabaeidae</taxon>
        <taxon>Rutelinae</taxon>
        <taxon>Popillia</taxon>
    </lineage>
</organism>
<name>A0AAW1K1Z7_POPJA</name>
<evidence type="ECO:0000313" key="2">
    <source>
        <dbReference type="EMBL" id="KAK9711889.1"/>
    </source>
</evidence>
<evidence type="ECO:0000313" key="3">
    <source>
        <dbReference type="Proteomes" id="UP001458880"/>
    </source>
</evidence>
<sequence length="84" mass="9582">MILWVELATPSLFNFVFCKDNTLNPSLSKERRKSKPRRNWMPKDVLHQHSPTGSEGPNRPSSHDPRFNPARGRRLPALCTLGTS</sequence>
<feature type="compositionally biased region" description="Basic residues" evidence="1">
    <location>
        <begin position="30"/>
        <end position="40"/>
    </location>
</feature>
<gene>
    <name evidence="2" type="ORF">QE152_g25218</name>
</gene>
<feature type="region of interest" description="Disordered" evidence="1">
    <location>
        <begin position="25"/>
        <end position="84"/>
    </location>
</feature>
<protein>
    <submittedName>
        <fullName evidence="2">Uncharacterized protein</fullName>
    </submittedName>
</protein>
<proteinExistence type="predicted"/>
<accession>A0AAW1K1Z7</accession>
<dbReference type="EMBL" id="JASPKY010000271">
    <property type="protein sequence ID" value="KAK9711889.1"/>
    <property type="molecule type" value="Genomic_DNA"/>
</dbReference>
<dbReference type="AlphaFoldDB" id="A0AAW1K1Z7"/>
<dbReference type="Proteomes" id="UP001458880">
    <property type="component" value="Unassembled WGS sequence"/>
</dbReference>
<keyword evidence="3" id="KW-1185">Reference proteome</keyword>